<dbReference type="GO" id="GO:0009396">
    <property type="term" value="P:folic acid-containing compound biosynthetic process"/>
    <property type="evidence" value="ECO:0007669"/>
    <property type="project" value="TreeGrafter"/>
</dbReference>
<evidence type="ECO:0000313" key="7">
    <source>
        <dbReference type="Proteomes" id="UP000887159"/>
    </source>
</evidence>
<evidence type="ECO:0000256" key="4">
    <source>
        <dbReference type="ARBA" id="ARBA00036539"/>
    </source>
</evidence>
<evidence type="ECO:0000256" key="1">
    <source>
        <dbReference type="ARBA" id="ARBA00010638"/>
    </source>
</evidence>
<dbReference type="NCBIfam" id="TIGR02727">
    <property type="entry name" value="MTHFS_bact"/>
    <property type="match status" value="1"/>
</dbReference>
<comment type="similarity">
    <text evidence="1">Belongs to the 5-formyltetrahydrofolate cyclo-ligase family.</text>
</comment>
<accession>A0A8X6SPT2</accession>
<dbReference type="EMBL" id="BMAU01021344">
    <property type="protein sequence ID" value="GFY17381.1"/>
    <property type="molecule type" value="Genomic_DNA"/>
</dbReference>
<dbReference type="InterPro" id="IPR037171">
    <property type="entry name" value="NagB/RpiA_transferase-like"/>
</dbReference>
<sequence length="352" mass="39607">MALQAAKKALRTHLKDVLKSLPAEEKSRQSDIVINKLFQSKKYKESKRISVYLSRDIEVDTRTILANIFSSGKECFIPTYDSKSTSMIMVKLQSLQDFENLPVTSWNIKQPQYSEDLLDALATGGLDLIIVPGIGFTKDGQRIGNGKGYYDTYLKLCKEKMGEKFSTVALAFCEQVVPSIPVSDHDMMIDEEEYEMCKVFARMQLVPNVFVHVPPKENNKYLISYIRSLVLLGTPENHSEHPQVQGHQCWYDSNWAPSDPNTSTLSITPRRSSSRDVLSTGLFRYCYKVDSAFHPFSELTNEYQACLGTKTLGVLLQIDHLIGTSAHAPQRPMVKYTGMDTVGPGLHGLLSH</sequence>
<dbReference type="PANTHER" id="PTHR23407:SF1">
    <property type="entry name" value="5-FORMYLTETRAHYDROFOLATE CYCLO-LIGASE"/>
    <property type="match status" value="1"/>
</dbReference>
<keyword evidence="3" id="KW-0067">ATP-binding</keyword>
<proteinExistence type="inferred from homology"/>
<evidence type="ECO:0000256" key="3">
    <source>
        <dbReference type="ARBA" id="ARBA00022840"/>
    </source>
</evidence>
<dbReference type="EC" id="6.3.3.2" evidence="5"/>
<evidence type="ECO:0000313" key="6">
    <source>
        <dbReference type="EMBL" id="GFY17381.1"/>
    </source>
</evidence>
<dbReference type="InterPro" id="IPR024185">
    <property type="entry name" value="FTHF_cligase-like_sf"/>
</dbReference>
<reference evidence="6" key="1">
    <citation type="submission" date="2020-08" db="EMBL/GenBank/DDBJ databases">
        <title>Multicomponent nature underlies the extraordinary mechanical properties of spider dragline silk.</title>
        <authorList>
            <person name="Kono N."/>
            <person name="Nakamura H."/>
            <person name="Mori M."/>
            <person name="Yoshida Y."/>
            <person name="Ohtoshi R."/>
            <person name="Malay A.D."/>
            <person name="Moran D.A.P."/>
            <person name="Tomita M."/>
            <person name="Numata K."/>
            <person name="Arakawa K."/>
        </authorList>
    </citation>
    <scope>NUCLEOTIDE SEQUENCE</scope>
</reference>
<dbReference type="GO" id="GO:0030272">
    <property type="term" value="F:5-formyltetrahydrofolate cyclo-ligase activity"/>
    <property type="evidence" value="ECO:0007669"/>
    <property type="project" value="UniProtKB-EC"/>
</dbReference>
<protein>
    <recommendedName>
        <fullName evidence="5">5-formyltetrahydrofolate cyclo-ligase</fullName>
        <ecNumber evidence="5">6.3.3.2</ecNumber>
    </recommendedName>
</protein>
<dbReference type="Proteomes" id="UP000887159">
    <property type="component" value="Unassembled WGS sequence"/>
</dbReference>
<name>A0A8X6SPT2_TRICX</name>
<dbReference type="FunFam" id="3.40.50.10420:FF:000007">
    <property type="entry name" value="5-formyltetrahydrofolate cyclo-ligase"/>
    <property type="match status" value="1"/>
</dbReference>
<evidence type="ECO:0000256" key="2">
    <source>
        <dbReference type="ARBA" id="ARBA00022741"/>
    </source>
</evidence>
<comment type="catalytic activity">
    <reaction evidence="4">
        <text>(6S)-5-formyl-5,6,7,8-tetrahydrofolate + ATP = (6R)-5,10-methenyltetrahydrofolate + ADP + phosphate</text>
        <dbReference type="Rhea" id="RHEA:10488"/>
        <dbReference type="ChEBI" id="CHEBI:30616"/>
        <dbReference type="ChEBI" id="CHEBI:43474"/>
        <dbReference type="ChEBI" id="CHEBI:57455"/>
        <dbReference type="ChEBI" id="CHEBI:57457"/>
        <dbReference type="ChEBI" id="CHEBI:456216"/>
        <dbReference type="EC" id="6.3.3.2"/>
    </reaction>
</comment>
<keyword evidence="2" id="KW-0547">Nucleotide-binding</keyword>
<dbReference type="InterPro" id="IPR002698">
    <property type="entry name" value="FTHF_cligase"/>
</dbReference>
<dbReference type="GO" id="GO:0005524">
    <property type="term" value="F:ATP binding"/>
    <property type="evidence" value="ECO:0007669"/>
    <property type="project" value="UniProtKB-KW"/>
</dbReference>
<evidence type="ECO:0000256" key="5">
    <source>
        <dbReference type="ARBA" id="ARBA00038966"/>
    </source>
</evidence>
<gene>
    <name evidence="6" type="primary">Mthfs</name>
    <name evidence="6" type="ORF">TNCV_657941</name>
</gene>
<dbReference type="GO" id="GO:0005739">
    <property type="term" value="C:mitochondrion"/>
    <property type="evidence" value="ECO:0007669"/>
    <property type="project" value="TreeGrafter"/>
</dbReference>
<dbReference type="AlphaFoldDB" id="A0A8X6SPT2"/>
<dbReference type="PANTHER" id="PTHR23407">
    <property type="entry name" value="ATPASE INHIBITOR/5-FORMYLTETRAHYDROFOLATE CYCLO-LIGASE"/>
    <property type="match status" value="1"/>
</dbReference>
<keyword evidence="7" id="KW-1185">Reference proteome</keyword>
<dbReference type="SUPFAM" id="SSF100950">
    <property type="entry name" value="NagB/RpiA/CoA transferase-like"/>
    <property type="match status" value="1"/>
</dbReference>
<organism evidence="6 7">
    <name type="scientific">Trichonephila clavipes</name>
    <name type="common">Golden silk orbweaver</name>
    <name type="synonym">Nephila clavipes</name>
    <dbReference type="NCBI Taxonomy" id="2585209"/>
    <lineage>
        <taxon>Eukaryota</taxon>
        <taxon>Metazoa</taxon>
        <taxon>Ecdysozoa</taxon>
        <taxon>Arthropoda</taxon>
        <taxon>Chelicerata</taxon>
        <taxon>Arachnida</taxon>
        <taxon>Araneae</taxon>
        <taxon>Araneomorphae</taxon>
        <taxon>Entelegynae</taxon>
        <taxon>Araneoidea</taxon>
        <taxon>Nephilidae</taxon>
        <taxon>Trichonephila</taxon>
    </lineage>
</organism>
<comment type="caution">
    <text evidence="6">The sequence shown here is derived from an EMBL/GenBank/DDBJ whole genome shotgun (WGS) entry which is preliminary data.</text>
</comment>
<dbReference type="Pfam" id="PF01812">
    <property type="entry name" value="5-FTHF_cyc-lig"/>
    <property type="match status" value="1"/>
</dbReference>
<dbReference type="GO" id="GO:0035999">
    <property type="term" value="P:tetrahydrofolate interconversion"/>
    <property type="evidence" value="ECO:0007669"/>
    <property type="project" value="TreeGrafter"/>
</dbReference>
<dbReference type="Gene3D" id="3.40.50.10420">
    <property type="entry name" value="NagB/RpiA/CoA transferase-like"/>
    <property type="match status" value="1"/>
</dbReference>